<gene>
    <name evidence="2" type="ORF">F6B43_05060</name>
</gene>
<keyword evidence="3" id="KW-1185">Reference proteome</keyword>
<dbReference type="AlphaFoldDB" id="A0A5J5J4K7"/>
<organism evidence="2 3">
    <name type="scientific">Microbacterium rhizomatis</name>
    <dbReference type="NCBI Taxonomy" id="1631477"/>
    <lineage>
        <taxon>Bacteria</taxon>
        <taxon>Bacillati</taxon>
        <taxon>Actinomycetota</taxon>
        <taxon>Actinomycetes</taxon>
        <taxon>Micrococcales</taxon>
        <taxon>Microbacteriaceae</taxon>
        <taxon>Microbacterium</taxon>
    </lineage>
</organism>
<dbReference type="InterPro" id="IPR036388">
    <property type="entry name" value="WH-like_DNA-bd_sf"/>
</dbReference>
<proteinExistence type="predicted"/>
<dbReference type="InterPro" id="IPR005149">
    <property type="entry name" value="Tscrpt_reg_PadR_N"/>
</dbReference>
<comment type="caution">
    <text evidence="2">The sequence shown here is derived from an EMBL/GenBank/DDBJ whole genome shotgun (WGS) entry which is preliminary data.</text>
</comment>
<evidence type="ECO:0000259" key="1">
    <source>
        <dbReference type="Pfam" id="PF03551"/>
    </source>
</evidence>
<dbReference type="OrthoDB" id="122286at2"/>
<dbReference type="SUPFAM" id="SSF46785">
    <property type="entry name" value="Winged helix' DNA-binding domain"/>
    <property type="match status" value="1"/>
</dbReference>
<accession>A0A5J5J4K7</accession>
<dbReference type="Gene3D" id="1.10.10.10">
    <property type="entry name" value="Winged helix-like DNA-binding domain superfamily/Winged helix DNA-binding domain"/>
    <property type="match status" value="1"/>
</dbReference>
<evidence type="ECO:0000313" key="2">
    <source>
        <dbReference type="EMBL" id="KAA9110991.1"/>
    </source>
</evidence>
<protein>
    <submittedName>
        <fullName evidence="2">PadR family transcriptional regulator</fullName>
    </submittedName>
</protein>
<dbReference type="PANTHER" id="PTHR33169:SF13">
    <property type="entry name" value="PADR-FAMILY TRANSCRIPTIONAL REGULATOR"/>
    <property type="match status" value="1"/>
</dbReference>
<sequence length="108" mass="11852">MPVTDLQFAMLTGLAAGPRHGYSLLKEAESQLGRRVAVATAYACFEVMITRGWIRSDGEEEIRGRTRRYYVLSGSGREVLATRASELAARIRLAQDRLFGMAGKATTA</sequence>
<dbReference type="PANTHER" id="PTHR33169">
    <property type="entry name" value="PADR-FAMILY TRANSCRIPTIONAL REGULATOR"/>
    <property type="match status" value="1"/>
</dbReference>
<dbReference type="InterPro" id="IPR036390">
    <property type="entry name" value="WH_DNA-bd_sf"/>
</dbReference>
<reference evidence="3" key="1">
    <citation type="submission" date="2019-09" db="EMBL/GenBank/DDBJ databases">
        <title>Mumia zhuanghuii sp. nov. isolated from the intestinal contents of plateau pika (Ochotona curzoniae) in the Qinghai-Tibet plateau of China.</title>
        <authorList>
            <person name="Tian Z."/>
        </authorList>
    </citation>
    <scope>NUCLEOTIDE SEQUENCE [LARGE SCALE GENOMIC DNA]</scope>
    <source>
        <strain evidence="3">JCM 30598</strain>
    </source>
</reference>
<dbReference type="RefSeq" id="WP_150447763.1">
    <property type="nucleotide sequence ID" value="NZ_VYSA01000001.1"/>
</dbReference>
<dbReference type="EMBL" id="VYSA01000001">
    <property type="protein sequence ID" value="KAA9110991.1"/>
    <property type="molecule type" value="Genomic_DNA"/>
</dbReference>
<feature type="domain" description="Transcription regulator PadR N-terminal" evidence="1">
    <location>
        <begin position="11"/>
        <end position="81"/>
    </location>
</feature>
<dbReference type="InterPro" id="IPR052509">
    <property type="entry name" value="Metal_resp_DNA-bind_regulator"/>
</dbReference>
<dbReference type="Pfam" id="PF03551">
    <property type="entry name" value="PadR"/>
    <property type="match status" value="1"/>
</dbReference>
<name>A0A5J5J4K7_9MICO</name>
<dbReference type="Proteomes" id="UP000325827">
    <property type="component" value="Unassembled WGS sequence"/>
</dbReference>
<evidence type="ECO:0000313" key="3">
    <source>
        <dbReference type="Proteomes" id="UP000325827"/>
    </source>
</evidence>